<proteinExistence type="inferred from homology"/>
<dbReference type="Gene3D" id="3.60.21.10">
    <property type="match status" value="1"/>
</dbReference>
<reference evidence="7 8" key="1">
    <citation type="submission" date="2019-02" db="EMBL/GenBank/DDBJ databases">
        <title>Halieaceae_genomes.</title>
        <authorList>
            <person name="Li S.-H."/>
        </authorList>
    </citation>
    <scope>NUCLEOTIDE SEQUENCE [LARGE SCALE GENOMIC DNA]</scope>
    <source>
        <strain evidence="7 8">JH123</strain>
    </source>
</reference>
<dbReference type="HAMAP" id="MF_00199">
    <property type="entry name" value="ApaH"/>
    <property type="match status" value="1"/>
</dbReference>
<dbReference type="InterPro" id="IPR029052">
    <property type="entry name" value="Metallo-depent_PP-like"/>
</dbReference>
<evidence type="ECO:0000259" key="6">
    <source>
        <dbReference type="Pfam" id="PF00149"/>
    </source>
</evidence>
<accession>A0ABY6Q3W1</accession>
<dbReference type="PIRSF" id="PIRSF000903">
    <property type="entry name" value="B5n-ttraPtase_sm"/>
    <property type="match status" value="1"/>
</dbReference>
<dbReference type="Pfam" id="PF00149">
    <property type="entry name" value="Metallophos"/>
    <property type="match status" value="1"/>
</dbReference>
<evidence type="ECO:0000256" key="2">
    <source>
        <dbReference type="ARBA" id="ARBA00005419"/>
    </source>
</evidence>
<dbReference type="NCBIfam" id="NF001204">
    <property type="entry name" value="PRK00166.1"/>
    <property type="match status" value="1"/>
</dbReference>
<protein>
    <recommendedName>
        <fullName evidence="5">Bis(5'-nucleosyl)-tetraphosphatase, symmetrical</fullName>
        <ecNumber evidence="5">3.6.1.41</ecNumber>
    </recommendedName>
    <alternativeName>
        <fullName evidence="5">Ap4A hydrolase</fullName>
    </alternativeName>
    <alternativeName>
        <fullName evidence="5">Diadenosine 5',5'''-P1,P4-tetraphosphate pyrophosphohydrolase</fullName>
    </alternativeName>
    <alternativeName>
        <fullName evidence="5">Diadenosine tetraphosphatase</fullName>
    </alternativeName>
</protein>
<sequence>MTTYVVGDIQGCFDPFQCLLERVNFDPAKDVIWSVGDLINRGPANLETLRWFFAHRDRAVVVLGNHDLHLMAVAAGARKMSKSDNFGDILQAPDRDSLLAWLRQQPLAHHDQGVTLVHAGIPPMWSIKQTLRYAKEVETVLQGPNYKAFFDAMYGNEPVVWSDKLGGMTRLRVITNYLTRMRYCTKKGKLDLINKGPKPKTDALKGKKVAPWFSHEERRAAADTIIFGHWASLEGVTDSPNAIALDTGCVWGNKMTMLDLDARTLHRCRCK</sequence>
<evidence type="ECO:0000256" key="1">
    <source>
        <dbReference type="ARBA" id="ARBA00003413"/>
    </source>
</evidence>
<dbReference type="NCBIfam" id="TIGR00668">
    <property type="entry name" value="apaH"/>
    <property type="match status" value="1"/>
</dbReference>
<evidence type="ECO:0000256" key="4">
    <source>
        <dbReference type="ARBA" id="ARBA00049417"/>
    </source>
</evidence>
<evidence type="ECO:0000256" key="3">
    <source>
        <dbReference type="ARBA" id="ARBA00022801"/>
    </source>
</evidence>
<dbReference type="InterPro" id="IPR004617">
    <property type="entry name" value="ApaH"/>
</dbReference>
<dbReference type="SUPFAM" id="SSF56300">
    <property type="entry name" value="Metallo-dependent phosphatases"/>
    <property type="match status" value="1"/>
</dbReference>
<dbReference type="CDD" id="cd07422">
    <property type="entry name" value="MPP_ApaH"/>
    <property type="match status" value="1"/>
</dbReference>
<dbReference type="RefSeq" id="WP_279242753.1">
    <property type="nucleotide sequence ID" value="NZ_CP036501.1"/>
</dbReference>
<comment type="catalytic activity">
    <reaction evidence="4 5">
        <text>P(1),P(4)-bis(5'-adenosyl) tetraphosphate + H2O = 2 ADP + 2 H(+)</text>
        <dbReference type="Rhea" id="RHEA:24252"/>
        <dbReference type="ChEBI" id="CHEBI:15377"/>
        <dbReference type="ChEBI" id="CHEBI:15378"/>
        <dbReference type="ChEBI" id="CHEBI:58141"/>
        <dbReference type="ChEBI" id="CHEBI:456216"/>
        <dbReference type="EC" id="3.6.1.41"/>
    </reaction>
</comment>
<name>A0ABY6Q3W1_9GAMM</name>
<feature type="domain" description="Calcineurin-like phosphoesterase" evidence="6">
    <location>
        <begin position="1"/>
        <end position="151"/>
    </location>
</feature>
<keyword evidence="8" id="KW-1185">Reference proteome</keyword>
<comment type="similarity">
    <text evidence="2 5">Belongs to the Ap4A hydrolase family.</text>
</comment>
<dbReference type="PANTHER" id="PTHR40942">
    <property type="match status" value="1"/>
</dbReference>
<gene>
    <name evidence="5" type="primary">apaH</name>
    <name evidence="7" type="ORF">E0F26_03980</name>
</gene>
<organism evidence="7 8">
    <name type="scientific">Candidatus Paraluminiphilus aquimaris</name>
    <dbReference type="NCBI Taxonomy" id="2518994"/>
    <lineage>
        <taxon>Bacteria</taxon>
        <taxon>Pseudomonadati</taxon>
        <taxon>Pseudomonadota</taxon>
        <taxon>Gammaproteobacteria</taxon>
        <taxon>Cellvibrionales</taxon>
        <taxon>Halieaceae</taxon>
        <taxon>Candidatus Paraluminiphilus</taxon>
    </lineage>
</organism>
<evidence type="ECO:0000313" key="8">
    <source>
        <dbReference type="Proteomes" id="UP001317963"/>
    </source>
</evidence>
<dbReference type="PANTHER" id="PTHR40942:SF4">
    <property type="entry name" value="CYTOCHROME C5"/>
    <property type="match status" value="1"/>
</dbReference>
<evidence type="ECO:0000256" key="5">
    <source>
        <dbReference type="HAMAP-Rule" id="MF_00199"/>
    </source>
</evidence>
<dbReference type="EC" id="3.6.1.41" evidence="5"/>
<keyword evidence="3 5" id="KW-0378">Hydrolase</keyword>
<evidence type="ECO:0000313" key="7">
    <source>
        <dbReference type="EMBL" id="UZP73952.1"/>
    </source>
</evidence>
<dbReference type="Proteomes" id="UP001317963">
    <property type="component" value="Chromosome"/>
</dbReference>
<comment type="function">
    <text evidence="1 5">Hydrolyzes diadenosine 5',5'''-P1,P4-tetraphosphate to yield ADP.</text>
</comment>
<dbReference type="EMBL" id="CP036501">
    <property type="protein sequence ID" value="UZP73952.1"/>
    <property type="molecule type" value="Genomic_DNA"/>
</dbReference>
<dbReference type="InterPro" id="IPR004843">
    <property type="entry name" value="Calcineurin-like_PHP"/>
</dbReference>
<dbReference type="GO" id="GO:0008803">
    <property type="term" value="F:bis(5'-nucleosyl)-tetraphosphatase (symmetrical) activity"/>
    <property type="evidence" value="ECO:0007669"/>
    <property type="project" value="UniProtKB-EC"/>
</dbReference>